<dbReference type="Pfam" id="PF07731">
    <property type="entry name" value="Cu-oxidase_2"/>
    <property type="match status" value="1"/>
</dbReference>
<evidence type="ECO:0000256" key="4">
    <source>
        <dbReference type="SAM" id="Phobius"/>
    </source>
</evidence>
<keyword evidence="1" id="KW-0479">Metal-binding</keyword>
<dbReference type="CDD" id="cd04202">
    <property type="entry name" value="CuRO_D2_2dMcoN_like"/>
    <property type="match status" value="1"/>
</dbReference>
<protein>
    <submittedName>
        <fullName evidence="7">Multicopper oxidase family protein</fullName>
    </submittedName>
</protein>
<feature type="region of interest" description="Disordered" evidence="3">
    <location>
        <begin position="241"/>
        <end position="290"/>
    </location>
</feature>
<evidence type="ECO:0000256" key="2">
    <source>
        <dbReference type="ARBA" id="ARBA00023002"/>
    </source>
</evidence>
<keyword evidence="2" id="KW-0560">Oxidoreductase</keyword>
<name>A0ABY9T267_BREBE</name>
<keyword evidence="4" id="KW-1133">Transmembrane helix</keyword>
<dbReference type="InterPro" id="IPR002355">
    <property type="entry name" value="Cu_oxidase_Cu_BS"/>
</dbReference>
<dbReference type="RefSeq" id="WP_310766149.1">
    <property type="nucleotide sequence ID" value="NZ_CP134050.1"/>
</dbReference>
<dbReference type="CDD" id="cd13861">
    <property type="entry name" value="CuRO_1_CumA_like"/>
    <property type="match status" value="1"/>
</dbReference>
<feature type="compositionally biased region" description="Polar residues" evidence="3">
    <location>
        <begin position="268"/>
        <end position="277"/>
    </location>
</feature>
<evidence type="ECO:0000256" key="3">
    <source>
        <dbReference type="SAM" id="MobiDB-lite"/>
    </source>
</evidence>
<dbReference type="PANTHER" id="PTHR11709">
    <property type="entry name" value="MULTI-COPPER OXIDASE"/>
    <property type="match status" value="1"/>
</dbReference>
<gene>
    <name evidence="7" type="ORF">RGB73_26585</name>
</gene>
<feature type="transmembrane region" description="Helical" evidence="4">
    <location>
        <begin position="138"/>
        <end position="157"/>
    </location>
</feature>
<feature type="transmembrane region" description="Helical" evidence="4">
    <location>
        <begin position="51"/>
        <end position="70"/>
    </location>
</feature>
<dbReference type="Gene3D" id="2.60.40.420">
    <property type="entry name" value="Cupredoxins - blue copper proteins"/>
    <property type="match status" value="2"/>
</dbReference>
<feature type="domain" description="Plastocyanin-like" evidence="6">
    <location>
        <begin position="294"/>
        <end position="410"/>
    </location>
</feature>
<feature type="transmembrane region" description="Helical" evidence="4">
    <location>
        <begin position="208"/>
        <end position="226"/>
    </location>
</feature>
<accession>A0ABY9T267</accession>
<feature type="transmembrane region" description="Helical" evidence="4">
    <location>
        <begin position="169"/>
        <end position="188"/>
    </location>
</feature>
<dbReference type="InterPro" id="IPR045087">
    <property type="entry name" value="Cu-oxidase_fam"/>
</dbReference>
<dbReference type="InterPro" id="IPR011707">
    <property type="entry name" value="Cu-oxidase-like_N"/>
</dbReference>
<dbReference type="EMBL" id="CP134050">
    <property type="protein sequence ID" value="WNC14205.1"/>
    <property type="molecule type" value="Genomic_DNA"/>
</dbReference>
<dbReference type="Pfam" id="PF07732">
    <property type="entry name" value="Cu-oxidase_3"/>
    <property type="match status" value="1"/>
</dbReference>
<dbReference type="InterPro" id="IPR008972">
    <property type="entry name" value="Cupredoxin"/>
</dbReference>
<feature type="region of interest" description="Disordered" evidence="3">
    <location>
        <begin position="519"/>
        <end position="543"/>
    </location>
</feature>
<dbReference type="Proteomes" id="UP001256827">
    <property type="component" value="Chromosome"/>
</dbReference>
<keyword evidence="8" id="KW-1185">Reference proteome</keyword>
<evidence type="ECO:0000313" key="7">
    <source>
        <dbReference type="EMBL" id="WNC14205.1"/>
    </source>
</evidence>
<evidence type="ECO:0000259" key="6">
    <source>
        <dbReference type="Pfam" id="PF07732"/>
    </source>
</evidence>
<evidence type="ECO:0000259" key="5">
    <source>
        <dbReference type="Pfam" id="PF07731"/>
    </source>
</evidence>
<evidence type="ECO:0000313" key="8">
    <source>
        <dbReference type="Proteomes" id="UP001256827"/>
    </source>
</evidence>
<reference evidence="7 8" key="1">
    <citation type="submission" date="2023-09" db="EMBL/GenBank/DDBJ databases">
        <title>Complete Genome and Methylome dissection of Bacillus brevis NEB573 original source of BbsI restriction endonuclease.</title>
        <authorList>
            <person name="Fomenkov A."/>
            <person name="Roberts R.D."/>
        </authorList>
    </citation>
    <scope>NUCLEOTIDE SEQUENCE [LARGE SCALE GENOMIC DNA]</scope>
    <source>
        <strain evidence="7 8">NEB573</strain>
    </source>
</reference>
<proteinExistence type="predicted"/>
<organism evidence="7 8">
    <name type="scientific">Brevibacillus brevis</name>
    <name type="common">Bacillus brevis</name>
    <dbReference type="NCBI Taxonomy" id="1393"/>
    <lineage>
        <taxon>Bacteria</taxon>
        <taxon>Bacillati</taxon>
        <taxon>Bacillota</taxon>
        <taxon>Bacilli</taxon>
        <taxon>Bacillales</taxon>
        <taxon>Paenibacillaceae</taxon>
        <taxon>Brevibacillus</taxon>
    </lineage>
</organism>
<dbReference type="PROSITE" id="PS00080">
    <property type="entry name" value="MULTICOPPER_OXIDASE2"/>
    <property type="match status" value="1"/>
</dbReference>
<dbReference type="InterPro" id="IPR011706">
    <property type="entry name" value="Cu-oxidase_C"/>
</dbReference>
<keyword evidence="4" id="KW-0812">Transmembrane</keyword>
<feature type="transmembrane region" description="Helical" evidence="4">
    <location>
        <begin position="82"/>
        <end position="101"/>
    </location>
</feature>
<sequence>MPDFTLLAGVDQGLYIVVFVLALVFAFRAGRLAARPPGPAMASSARWTFSLGCLTLLAAVAQWLQTWLMFDSFGWLYINDKLLGFLPLILAPAIAVALVSLPRLWRLGVRVLPFPVRTDASDEEQAAWRMAAAAPETIVPIHALSLGAFLAAALQFVSPAVTLDTGALIGAWGTLIAGTSALWIGQSWRQQRFGRPGPLHKAHPLIRFLRFAILLLLVWGGIATWFNQALEASRLPDRMNMAEPSAGGQENRHAHAANAQEQHASGVSRGQSVSVTELTGPRSEIPDRRFTLTAQKTQLSLPSGKSVEAWTYNGQYPGPELRMREGELIEVVLENKDIPEGVTIHWHGLNVPNAEDGVAGATQDAVLPGEKHVYRFVAKQTGTYWYHSHQQSSVQVKKGLFGPLVIESANEAKSPKQPSLDLTLVHHKLNGGGGFTLSGKQGVTKEQAAPGTPVRLRLINADSSPAYFQLLGSPYQVAAIDGNDVHDPNLIANQTLLIAAGGRYDITFTMPQRPVFLSQSRSDGGRGLLLSPDGTGEAPPPHPDLPVFDPAGYGSPVPLPFDRAARFDRDFRFVFDVQLGFYDGRLDGLWAINGKVFPDTPMLMVQEGDLVKMTFVNRSYMDHPMHLHGHHMLVLSRNGTATTGSPWWTDTLNVAPGETYEVAFRADNPGLWMDHCHNLTHARVGMTMHLVYEGVTTPFLMGRQTRNQPE</sequence>
<dbReference type="SUPFAM" id="SSF49503">
    <property type="entry name" value="Cupredoxins"/>
    <property type="match status" value="3"/>
</dbReference>
<feature type="transmembrane region" description="Helical" evidence="4">
    <location>
        <begin position="12"/>
        <end position="30"/>
    </location>
</feature>
<feature type="domain" description="Plastocyanin-like" evidence="5">
    <location>
        <begin position="589"/>
        <end position="692"/>
    </location>
</feature>
<evidence type="ECO:0000256" key="1">
    <source>
        <dbReference type="ARBA" id="ARBA00022723"/>
    </source>
</evidence>
<keyword evidence="4" id="KW-0472">Membrane</keyword>